<name>A0A158DBN1_9BURK</name>
<feature type="signal peptide" evidence="1">
    <location>
        <begin position="1"/>
        <end position="21"/>
    </location>
</feature>
<accession>A0A158DBN1</accession>
<gene>
    <name evidence="2" type="ORF">AWB76_06757</name>
</gene>
<evidence type="ECO:0000313" key="2">
    <source>
        <dbReference type="EMBL" id="SAK92072.1"/>
    </source>
</evidence>
<sequence>MRGLSLIAVLSSLTYSALAGAACPGNVLDGPHISIVGNPAGNWHQTLNSATGQARIFKADAQATGKVGSWLCDGNNWSATMVGMSNQLTYTCSGTISGNKLSSGKCMTENGGSIDISGGDFLTSQ</sequence>
<proteinExistence type="predicted"/>
<dbReference type="EMBL" id="FCOI02000038">
    <property type="protein sequence ID" value="SAK92072.1"/>
    <property type="molecule type" value="Genomic_DNA"/>
</dbReference>
<dbReference type="Proteomes" id="UP000054624">
    <property type="component" value="Unassembled WGS sequence"/>
</dbReference>
<organism evidence="2 3">
    <name type="scientific">Caballeronia temeraria</name>
    <dbReference type="NCBI Taxonomy" id="1777137"/>
    <lineage>
        <taxon>Bacteria</taxon>
        <taxon>Pseudomonadati</taxon>
        <taxon>Pseudomonadota</taxon>
        <taxon>Betaproteobacteria</taxon>
        <taxon>Burkholderiales</taxon>
        <taxon>Burkholderiaceae</taxon>
        <taxon>Caballeronia</taxon>
    </lineage>
</organism>
<evidence type="ECO:0000256" key="1">
    <source>
        <dbReference type="SAM" id="SignalP"/>
    </source>
</evidence>
<dbReference type="RefSeq" id="WP_157696259.1">
    <property type="nucleotide sequence ID" value="NZ_FCOI02000038.1"/>
</dbReference>
<keyword evidence="1" id="KW-0732">Signal</keyword>
<evidence type="ECO:0008006" key="4">
    <source>
        <dbReference type="Google" id="ProtNLM"/>
    </source>
</evidence>
<feature type="chain" id="PRO_5007623981" description="Lipoprotein" evidence="1">
    <location>
        <begin position="22"/>
        <end position="125"/>
    </location>
</feature>
<keyword evidence="3" id="KW-1185">Reference proteome</keyword>
<dbReference type="PROSITE" id="PS51257">
    <property type="entry name" value="PROKAR_LIPOPROTEIN"/>
    <property type="match status" value="1"/>
</dbReference>
<protein>
    <recommendedName>
        <fullName evidence="4">Lipoprotein</fullName>
    </recommendedName>
</protein>
<reference evidence="3" key="1">
    <citation type="submission" date="2016-01" db="EMBL/GenBank/DDBJ databases">
        <authorList>
            <person name="Peeters Charlotte."/>
        </authorList>
    </citation>
    <scope>NUCLEOTIDE SEQUENCE [LARGE SCALE GENOMIC DNA]</scope>
</reference>
<evidence type="ECO:0000313" key="3">
    <source>
        <dbReference type="Proteomes" id="UP000054624"/>
    </source>
</evidence>
<dbReference type="AlphaFoldDB" id="A0A158DBN1"/>